<keyword evidence="4" id="KW-1185">Reference proteome</keyword>
<dbReference type="InterPro" id="IPR048527">
    <property type="entry name" value="Sde182_C"/>
</dbReference>
<dbReference type="PROSITE" id="PS51318">
    <property type="entry name" value="TAT"/>
    <property type="match status" value="1"/>
</dbReference>
<dbReference type="KEGG" id="psuu:Psuf_093680"/>
<name>A0A6F8Z0U5_9ACTN</name>
<proteinExistence type="predicted"/>
<reference evidence="3 4" key="2">
    <citation type="submission" date="2020-03" db="EMBL/GenBank/DDBJ databases">
        <authorList>
            <person name="Ichikawa N."/>
            <person name="Kimura A."/>
            <person name="Kitahashi Y."/>
            <person name="Uohara A."/>
        </authorList>
    </citation>
    <scope>NUCLEOTIDE SEQUENCE [LARGE SCALE GENOMIC DNA]</scope>
    <source>
        <strain evidence="3 4">NBRC 105367</strain>
    </source>
</reference>
<sequence length="538" mass="59164">MRIIPDSIARRLARRRALRAMAAVSLAGILAGILAGMVATSGASASAGGSDHRSGGWSGGDKPRVILMHDPELDDQNTLVRYLLYSNEFNTEGLVYSSSGVHWAGDGEGTLWYVPGREYTRFGLNLCPCTSWRWKPGERFIEEAVDIYARVYPNLRQHAGGYPSPKELRSRIYNGNIEFDGDISKDTAGSNLVRQSLLDNRPGPVYLLTGAGQSTIARALKSIKDQYENTPSWPRIYQKVSQKAIIQSFGDQDGTYASYIGQNWPDIEFRQMSTSIWGYGARNAVLPQDARYLSAAWTKANVSDVGPFGEYYRVWGDGKQMVEGDVFDHFGYSGLTTEQLRAMGYVVWTPPQEKGSWISEGDTSIFMNLVDNGLRGYVDASYGGWGGRDANDVDPNGVPSRNYAASRWFGAAQQDFAARMRWTVTSRHAKANHAPTARVAGQLDRTVKPGQTVLLTGVTSDPDHDKVTSGWWQYTDADTYPGTVTIDQISRGQHQNVVKIRVPADAAPGQTIHLVLQATDDGAPALTSYQRVVLTVRG</sequence>
<protein>
    <recommendedName>
        <fullName evidence="5">DUF1593 domain-containing protein</fullName>
    </recommendedName>
</protein>
<evidence type="ECO:0000313" key="3">
    <source>
        <dbReference type="EMBL" id="BCB92055.1"/>
    </source>
</evidence>
<reference evidence="3 4" key="1">
    <citation type="submission" date="2020-03" db="EMBL/GenBank/DDBJ databases">
        <title>Whole genome shotgun sequence of Phytohabitans suffuscus NBRC 105367.</title>
        <authorList>
            <person name="Komaki H."/>
            <person name="Tamura T."/>
        </authorList>
    </citation>
    <scope>NUCLEOTIDE SEQUENCE [LARGE SCALE GENOMIC DNA]</scope>
    <source>
        <strain evidence="3 4">NBRC 105367</strain>
    </source>
</reference>
<feature type="domain" description="Cellulose-binding Sde182 C-terminal" evidence="2">
    <location>
        <begin position="457"/>
        <end position="536"/>
    </location>
</feature>
<dbReference type="EMBL" id="AP022871">
    <property type="protein sequence ID" value="BCB92055.1"/>
    <property type="molecule type" value="Genomic_DNA"/>
</dbReference>
<dbReference type="InterPro" id="IPR013783">
    <property type="entry name" value="Ig-like_fold"/>
</dbReference>
<evidence type="ECO:0008006" key="5">
    <source>
        <dbReference type="Google" id="ProtNLM"/>
    </source>
</evidence>
<evidence type="ECO:0000259" key="2">
    <source>
        <dbReference type="Pfam" id="PF21027"/>
    </source>
</evidence>
<dbReference type="InterPro" id="IPR006311">
    <property type="entry name" value="TAT_signal"/>
</dbReference>
<dbReference type="Gene3D" id="2.60.40.10">
    <property type="entry name" value="Immunoglobulins"/>
    <property type="match status" value="1"/>
</dbReference>
<feature type="domain" description="Cellulose-binding Sde182 nucleoside hydrolase-like" evidence="1">
    <location>
        <begin position="64"/>
        <end position="388"/>
    </location>
</feature>
<dbReference type="InterPro" id="IPR011483">
    <property type="entry name" value="Sde182_NH-like"/>
</dbReference>
<dbReference type="Pfam" id="PF21027">
    <property type="entry name" value="Sde0182_C"/>
    <property type="match status" value="1"/>
</dbReference>
<dbReference type="GO" id="GO:0005975">
    <property type="term" value="P:carbohydrate metabolic process"/>
    <property type="evidence" value="ECO:0007669"/>
    <property type="project" value="UniProtKB-ARBA"/>
</dbReference>
<dbReference type="Pfam" id="PF07632">
    <property type="entry name" value="Sde182_NH-like"/>
    <property type="match status" value="1"/>
</dbReference>
<dbReference type="AlphaFoldDB" id="A0A6F8Z0U5"/>
<dbReference type="GO" id="GO:0016799">
    <property type="term" value="F:hydrolase activity, hydrolyzing N-glycosyl compounds"/>
    <property type="evidence" value="ECO:0007669"/>
    <property type="project" value="InterPro"/>
</dbReference>
<accession>A0A6F8Z0U5</accession>
<evidence type="ECO:0000313" key="4">
    <source>
        <dbReference type="Proteomes" id="UP000503011"/>
    </source>
</evidence>
<organism evidence="3 4">
    <name type="scientific">Phytohabitans suffuscus</name>
    <dbReference type="NCBI Taxonomy" id="624315"/>
    <lineage>
        <taxon>Bacteria</taxon>
        <taxon>Bacillati</taxon>
        <taxon>Actinomycetota</taxon>
        <taxon>Actinomycetes</taxon>
        <taxon>Micromonosporales</taxon>
        <taxon>Micromonosporaceae</taxon>
    </lineage>
</organism>
<gene>
    <name evidence="3" type="ORF">Psuf_093680</name>
</gene>
<dbReference type="InterPro" id="IPR036452">
    <property type="entry name" value="Ribo_hydro-like"/>
</dbReference>
<dbReference type="Gene3D" id="3.90.245.10">
    <property type="entry name" value="Ribonucleoside hydrolase-like"/>
    <property type="match status" value="1"/>
</dbReference>
<dbReference type="Proteomes" id="UP000503011">
    <property type="component" value="Chromosome"/>
</dbReference>
<evidence type="ECO:0000259" key="1">
    <source>
        <dbReference type="Pfam" id="PF07632"/>
    </source>
</evidence>